<gene>
    <name evidence="2" type="ORF">NDR86_07180</name>
</gene>
<accession>A0A9X2E5K9</accession>
<evidence type="ECO:0000313" key="3">
    <source>
        <dbReference type="Proteomes" id="UP001139157"/>
    </source>
</evidence>
<comment type="caution">
    <text evidence="2">The sequence shown here is derived from an EMBL/GenBank/DDBJ whole genome shotgun (WGS) entry which is preliminary data.</text>
</comment>
<dbReference type="RefSeq" id="WP_251910297.1">
    <property type="nucleotide sequence ID" value="NZ_JAMRXG010000003.1"/>
</dbReference>
<evidence type="ECO:0000256" key="1">
    <source>
        <dbReference type="SAM" id="MobiDB-lite"/>
    </source>
</evidence>
<dbReference type="AlphaFoldDB" id="A0A9X2E5K9"/>
<feature type="region of interest" description="Disordered" evidence="1">
    <location>
        <begin position="79"/>
        <end position="102"/>
    </location>
</feature>
<dbReference type="Proteomes" id="UP001139157">
    <property type="component" value="Unassembled WGS sequence"/>
</dbReference>
<keyword evidence="3" id="KW-1185">Reference proteome</keyword>
<name>A0A9X2E5K9_9NOCA</name>
<proteinExistence type="predicted"/>
<protein>
    <submittedName>
        <fullName evidence="2">Uncharacterized protein</fullName>
    </submittedName>
</protein>
<organism evidence="2 3">
    <name type="scientific">Nocardia pulmonis</name>
    <dbReference type="NCBI Taxonomy" id="2951408"/>
    <lineage>
        <taxon>Bacteria</taxon>
        <taxon>Bacillati</taxon>
        <taxon>Actinomycetota</taxon>
        <taxon>Actinomycetes</taxon>
        <taxon>Mycobacteriales</taxon>
        <taxon>Nocardiaceae</taxon>
        <taxon>Nocardia</taxon>
    </lineage>
</organism>
<reference evidence="2" key="1">
    <citation type="submission" date="2022-06" db="EMBL/GenBank/DDBJ databases">
        <title>Novel species in genus nocardia.</title>
        <authorList>
            <person name="Li F."/>
        </authorList>
    </citation>
    <scope>NUCLEOTIDE SEQUENCE</scope>
    <source>
        <strain evidence="2">CDC141</strain>
    </source>
</reference>
<evidence type="ECO:0000313" key="2">
    <source>
        <dbReference type="EMBL" id="MCM6773250.1"/>
    </source>
</evidence>
<dbReference type="EMBL" id="JAMRXG010000003">
    <property type="protein sequence ID" value="MCM6773250.1"/>
    <property type="molecule type" value="Genomic_DNA"/>
</dbReference>
<sequence>MTEELFDVESGREALNRVRHWHGLLDGAGDDVAAQEEIVTQKLVAGSEAVAFGIAEETVQAAGEFSARQMDEVRAGAAEIRADDEEIARHTRAAAPENEERR</sequence>